<evidence type="ECO:0000313" key="3">
    <source>
        <dbReference type="Proteomes" id="UP001611383"/>
    </source>
</evidence>
<feature type="transmembrane region" description="Helical" evidence="1">
    <location>
        <begin position="125"/>
        <end position="150"/>
    </location>
</feature>
<evidence type="ECO:0000256" key="1">
    <source>
        <dbReference type="SAM" id="Phobius"/>
    </source>
</evidence>
<keyword evidence="1" id="KW-0812">Transmembrane</keyword>
<keyword evidence="3" id="KW-1185">Reference proteome</keyword>
<feature type="transmembrane region" description="Helical" evidence="1">
    <location>
        <begin position="162"/>
        <end position="181"/>
    </location>
</feature>
<feature type="transmembrane region" description="Helical" evidence="1">
    <location>
        <begin position="228"/>
        <end position="247"/>
    </location>
</feature>
<evidence type="ECO:0000313" key="2">
    <source>
        <dbReference type="EMBL" id="WNG43913.1"/>
    </source>
</evidence>
<reference evidence="2 3" key="1">
    <citation type="submission" date="2019-08" db="EMBL/GenBank/DDBJ databases">
        <title>Archangium and Cystobacter genomes.</title>
        <authorList>
            <person name="Chen I.-C.K."/>
            <person name="Wielgoss S."/>
        </authorList>
    </citation>
    <scope>NUCLEOTIDE SEQUENCE [LARGE SCALE GENOMIC DNA]</scope>
    <source>
        <strain evidence="2 3">Cbm 6</strain>
    </source>
</reference>
<accession>A0ABY9WJL0</accession>
<sequence>MSTMTTASSSSRTLWSRAWALSPALALGTAVMLLGALLSAAGLFLDSRQVLGEPLWLKPLKFYVSLALYNATVLYFLGFLHERQRFVRIVGNILSVCGALEMVAITLQAARGVRSHFNIATPFDAFVFSSMGIVISVLWGTMMVLAFVLLRTKLQDRPLASALRVGLVVGVLGAGLGYFMTSPRAEQIASMKVGKPVESGAHTFGGKDGGPGLPLVGWSTTVGDMRPAHFLGLHGMQVLPVLAVLLARRRALSESRRLAVVRAAGVAYLGLTVVLALQALRGLPLLQWDATGVASLAVVALASLATFGASLTRKLVLGAQPT</sequence>
<organism evidence="2 3">
    <name type="scientific">Archangium minus</name>
    <dbReference type="NCBI Taxonomy" id="83450"/>
    <lineage>
        <taxon>Bacteria</taxon>
        <taxon>Pseudomonadati</taxon>
        <taxon>Myxococcota</taxon>
        <taxon>Myxococcia</taxon>
        <taxon>Myxococcales</taxon>
        <taxon>Cystobacterineae</taxon>
        <taxon>Archangiaceae</taxon>
        <taxon>Archangium</taxon>
    </lineage>
</organism>
<feature type="transmembrane region" description="Helical" evidence="1">
    <location>
        <begin position="62"/>
        <end position="80"/>
    </location>
</feature>
<dbReference type="RefSeq" id="WP_395815762.1">
    <property type="nucleotide sequence ID" value="NZ_CP043494.1"/>
</dbReference>
<proteinExistence type="predicted"/>
<protein>
    <submittedName>
        <fullName evidence="2">Uncharacterized protein</fullName>
    </submittedName>
</protein>
<feature type="transmembrane region" description="Helical" evidence="1">
    <location>
        <begin position="92"/>
        <end position="113"/>
    </location>
</feature>
<feature type="transmembrane region" description="Helical" evidence="1">
    <location>
        <begin position="292"/>
        <end position="311"/>
    </location>
</feature>
<keyword evidence="1" id="KW-0472">Membrane</keyword>
<dbReference type="EMBL" id="CP043494">
    <property type="protein sequence ID" value="WNG43913.1"/>
    <property type="molecule type" value="Genomic_DNA"/>
</dbReference>
<dbReference type="Proteomes" id="UP001611383">
    <property type="component" value="Chromosome"/>
</dbReference>
<gene>
    <name evidence="2" type="ORF">F0U60_07265</name>
</gene>
<name>A0ABY9WJL0_9BACT</name>
<keyword evidence="1" id="KW-1133">Transmembrane helix</keyword>
<feature type="transmembrane region" description="Helical" evidence="1">
    <location>
        <begin position="259"/>
        <end position="280"/>
    </location>
</feature>